<keyword evidence="4" id="KW-0479">Metal-binding</keyword>
<dbReference type="Gene3D" id="3.30.70.20">
    <property type="match status" value="2"/>
</dbReference>
<dbReference type="GO" id="GO:0030313">
    <property type="term" value="C:cell envelope"/>
    <property type="evidence" value="ECO:0007669"/>
    <property type="project" value="UniProtKB-SubCell"/>
</dbReference>
<keyword evidence="9" id="KW-0560">Oxidoreductase</keyword>
<dbReference type="PROSITE" id="PS00198">
    <property type="entry name" value="4FE4S_FER_1"/>
    <property type="match status" value="1"/>
</dbReference>
<keyword evidence="5" id="KW-0677">Repeat</keyword>
<evidence type="ECO:0000259" key="8">
    <source>
        <dbReference type="PROSITE" id="PS51379"/>
    </source>
</evidence>
<dbReference type="AlphaFoldDB" id="A0AAW6QA61"/>
<dbReference type="PANTHER" id="PTHR43545:SF1">
    <property type="entry name" value="HYDROGENASE-2 OPERON PROTEIN HYBA"/>
    <property type="match status" value="1"/>
</dbReference>
<proteinExistence type="predicted"/>
<evidence type="ECO:0000256" key="2">
    <source>
        <dbReference type="ARBA" id="ARBA00004196"/>
    </source>
</evidence>
<feature type="domain" description="4Fe-4S ferredoxin-type" evidence="8">
    <location>
        <begin position="137"/>
        <end position="166"/>
    </location>
</feature>
<name>A0AAW6QA61_9PAST</name>
<dbReference type="RefSeq" id="WP_317476343.1">
    <property type="nucleotide sequence ID" value="NZ_JARQTW010000001.1"/>
</dbReference>
<dbReference type="InterPro" id="IPR017900">
    <property type="entry name" value="4Fe4S_Fe_S_CS"/>
</dbReference>
<dbReference type="EC" id="1.12.99.6" evidence="9"/>
<keyword evidence="6" id="KW-0408">Iron</keyword>
<evidence type="ECO:0000256" key="7">
    <source>
        <dbReference type="ARBA" id="ARBA00023014"/>
    </source>
</evidence>
<feature type="domain" description="4Fe-4S ferredoxin-type" evidence="8">
    <location>
        <begin position="104"/>
        <end position="135"/>
    </location>
</feature>
<keyword evidence="3" id="KW-0004">4Fe-4S</keyword>
<protein>
    <submittedName>
        <fullName evidence="9">Hydrogenase 2 operon protein HybA</fullName>
        <ecNumber evidence="9">1.12.99.6</ecNumber>
    </submittedName>
</protein>
<dbReference type="PANTHER" id="PTHR43545">
    <property type="entry name" value="FORMATE DEHYDROGENASE, NITRATE-INDUCIBLE, IRON-SULFUR SUBUNIT"/>
    <property type="match status" value="1"/>
</dbReference>
<evidence type="ECO:0000256" key="5">
    <source>
        <dbReference type="ARBA" id="ARBA00022737"/>
    </source>
</evidence>
<dbReference type="NCBIfam" id="NF008134">
    <property type="entry name" value="PRK10882.1"/>
    <property type="match status" value="1"/>
</dbReference>
<organism evidence="9 10">
    <name type="scientific">Exercitatus varius</name>
    <dbReference type="NCBI Taxonomy" id="67857"/>
    <lineage>
        <taxon>Bacteria</taxon>
        <taxon>Pseudomonadati</taxon>
        <taxon>Pseudomonadota</taxon>
        <taxon>Gammaproteobacteria</taxon>
        <taxon>Pasteurellales</taxon>
        <taxon>Pasteurellaceae</taxon>
        <taxon>Exercitatus</taxon>
    </lineage>
</organism>
<reference evidence="9" key="1">
    <citation type="submission" date="2023-03" db="EMBL/GenBank/DDBJ databases">
        <title>Classification of Bisgaard taxon 6 and taxon 10 as Exercitatus varius gen. nov., spec. nov.</title>
        <authorList>
            <person name="Christensen H."/>
        </authorList>
    </citation>
    <scope>NUCLEOTIDE SEQUENCE</scope>
    <source>
        <strain evidence="9">86116</strain>
    </source>
</reference>
<dbReference type="GO" id="GO:0051539">
    <property type="term" value="F:4 iron, 4 sulfur cluster binding"/>
    <property type="evidence" value="ECO:0007669"/>
    <property type="project" value="UniProtKB-KW"/>
</dbReference>
<sequence>MNRRKFIKNSLLGGIGATIPVVNLQAAEVPESKVIPNALGMLYDATLCVGCQACVAECQNINGTAVNPDGEQQWSNNDKLSPFTRNIIQIWSDGDGSQKDKKENGYSYIKKQCMHCVEPNCVSVCPVQALTKNPVTGIVQYDPDICTGCRYCMVACPFTVPQYDYNNPLGQISKCELCNQKGVERIDQGKLPGCCHVCPTGAVIFGSREDLLAEAKRRLSLKVGEKYGYPRQHIHSQDKNTATVAEYVQHVYGEFEGGGTQVLVISGVPQENLGLPALDNEATGARAAHLQHTLYRGMVLPLAALAGLTFITYRNMKGDHEEQYKESSHE</sequence>
<accession>A0AAW6QA61</accession>
<evidence type="ECO:0000256" key="6">
    <source>
        <dbReference type="ARBA" id="ARBA00023004"/>
    </source>
</evidence>
<dbReference type="SUPFAM" id="SSF54862">
    <property type="entry name" value="4Fe-4S ferredoxins"/>
    <property type="match status" value="1"/>
</dbReference>
<dbReference type="GO" id="GO:0033748">
    <property type="term" value="F:hydrogenase (acceptor) activity"/>
    <property type="evidence" value="ECO:0007669"/>
    <property type="project" value="UniProtKB-EC"/>
</dbReference>
<dbReference type="Proteomes" id="UP001214976">
    <property type="component" value="Unassembled WGS sequence"/>
</dbReference>
<gene>
    <name evidence="9" type="primary">hybA</name>
    <name evidence="9" type="ORF">P7M15_00395</name>
</gene>
<evidence type="ECO:0000313" key="10">
    <source>
        <dbReference type="Proteomes" id="UP001214976"/>
    </source>
</evidence>
<dbReference type="Pfam" id="PF13247">
    <property type="entry name" value="Fer4_11"/>
    <property type="match status" value="1"/>
</dbReference>
<dbReference type="InterPro" id="IPR051555">
    <property type="entry name" value="FDH_Electron_Transfer_Unit"/>
</dbReference>
<evidence type="ECO:0000256" key="3">
    <source>
        <dbReference type="ARBA" id="ARBA00022485"/>
    </source>
</evidence>
<feature type="domain" description="4Fe-4S ferredoxin-type" evidence="8">
    <location>
        <begin position="39"/>
        <end position="69"/>
    </location>
</feature>
<comment type="cofactor">
    <cofactor evidence="1">
        <name>[4Fe-4S] cluster</name>
        <dbReference type="ChEBI" id="CHEBI:49883"/>
    </cofactor>
</comment>
<evidence type="ECO:0000256" key="1">
    <source>
        <dbReference type="ARBA" id="ARBA00001966"/>
    </source>
</evidence>
<evidence type="ECO:0000313" key="9">
    <source>
        <dbReference type="EMBL" id="MDG2948990.1"/>
    </source>
</evidence>
<dbReference type="GO" id="GO:0046872">
    <property type="term" value="F:metal ion binding"/>
    <property type="evidence" value="ECO:0007669"/>
    <property type="project" value="UniProtKB-KW"/>
</dbReference>
<dbReference type="InterPro" id="IPR017896">
    <property type="entry name" value="4Fe4S_Fe-S-bd"/>
</dbReference>
<dbReference type="PROSITE" id="PS51379">
    <property type="entry name" value="4FE4S_FER_2"/>
    <property type="match status" value="3"/>
</dbReference>
<comment type="caution">
    <text evidence="9">The sequence shown here is derived from an EMBL/GenBank/DDBJ whole genome shotgun (WGS) entry which is preliminary data.</text>
</comment>
<dbReference type="EMBL" id="JARQTW010000001">
    <property type="protein sequence ID" value="MDG2948990.1"/>
    <property type="molecule type" value="Genomic_DNA"/>
</dbReference>
<dbReference type="CDD" id="cd10561">
    <property type="entry name" value="HybA_like"/>
    <property type="match status" value="1"/>
</dbReference>
<keyword evidence="7" id="KW-0411">Iron-sulfur</keyword>
<evidence type="ECO:0000256" key="4">
    <source>
        <dbReference type="ARBA" id="ARBA00022723"/>
    </source>
</evidence>
<comment type="subcellular location">
    <subcellularLocation>
        <location evidence="2">Cell envelope</location>
    </subcellularLocation>
</comment>